<protein>
    <submittedName>
        <fullName evidence="1">Uncharacterized protein</fullName>
    </submittedName>
</protein>
<name>A0A0B6Y3A2_9EUPU</name>
<dbReference type="AlphaFoldDB" id="A0A0B6Y3A2"/>
<accession>A0A0B6Y3A2</accession>
<proteinExistence type="predicted"/>
<evidence type="ECO:0000313" key="1">
    <source>
        <dbReference type="EMBL" id="CEK50787.1"/>
    </source>
</evidence>
<sequence>GLSWEAIKETARDREMRQTTVEALLTKLSMRKIPRNLTIEKTRLESCCTCTFTEI</sequence>
<reference evidence="1" key="1">
    <citation type="submission" date="2014-12" db="EMBL/GenBank/DDBJ databases">
        <title>Insight into the proteome of Arion vulgaris.</title>
        <authorList>
            <person name="Aradska J."/>
            <person name="Bulat T."/>
            <person name="Smidak R."/>
            <person name="Sarate P."/>
            <person name="Gangsoo J."/>
            <person name="Sialana F."/>
            <person name="Bilban M."/>
            <person name="Lubec G."/>
        </authorList>
    </citation>
    <scope>NUCLEOTIDE SEQUENCE</scope>
    <source>
        <tissue evidence="1">Skin</tissue>
    </source>
</reference>
<organism evidence="1">
    <name type="scientific">Arion vulgaris</name>
    <dbReference type="NCBI Taxonomy" id="1028688"/>
    <lineage>
        <taxon>Eukaryota</taxon>
        <taxon>Metazoa</taxon>
        <taxon>Spiralia</taxon>
        <taxon>Lophotrochozoa</taxon>
        <taxon>Mollusca</taxon>
        <taxon>Gastropoda</taxon>
        <taxon>Heterobranchia</taxon>
        <taxon>Euthyneura</taxon>
        <taxon>Panpulmonata</taxon>
        <taxon>Eupulmonata</taxon>
        <taxon>Stylommatophora</taxon>
        <taxon>Helicina</taxon>
        <taxon>Arionoidea</taxon>
        <taxon>Arionidae</taxon>
        <taxon>Arion</taxon>
    </lineage>
</organism>
<dbReference type="EMBL" id="HACG01003922">
    <property type="protein sequence ID" value="CEK50787.1"/>
    <property type="molecule type" value="Transcribed_RNA"/>
</dbReference>
<feature type="non-terminal residue" evidence="1">
    <location>
        <position position="1"/>
    </location>
</feature>
<gene>
    <name evidence="1" type="primary">ORF11671</name>
</gene>